<evidence type="ECO:0000313" key="2">
    <source>
        <dbReference type="EMBL" id="OGD03249.1"/>
    </source>
</evidence>
<organism evidence="2 3">
    <name type="scientific">Candidatus Amesbacteria bacterium RIFCSPLOWO2_01_FULL_48_25</name>
    <dbReference type="NCBI Taxonomy" id="1797259"/>
    <lineage>
        <taxon>Bacteria</taxon>
        <taxon>Candidatus Amesiibacteriota</taxon>
    </lineage>
</organism>
<evidence type="ECO:0000256" key="1">
    <source>
        <dbReference type="SAM" id="Phobius"/>
    </source>
</evidence>
<sequence length="62" mass="7157">MEKNRTSFYQPEVSLPMRRIVSDLTRTAVVTILAVVLQLVLFTYLNRGGWSIILAMIQKINF</sequence>
<proteinExistence type="predicted"/>
<keyword evidence="1" id="KW-1133">Transmembrane helix</keyword>
<protein>
    <submittedName>
        <fullName evidence="2">Uncharacterized protein</fullName>
    </submittedName>
</protein>
<dbReference type="AlphaFoldDB" id="A0A1F4ZA04"/>
<dbReference type="Proteomes" id="UP000177080">
    <property type="component" value="Unassembled WGS sequence"/>
</dbReference>
<reference evidence="2 3" key="1">
    <citation type="journal article" date="2016" name="Nat. Commun.">
        <title>Thousands of microbial genomes shed light on interconnected biogeochemical processes in an aquifer system.</title>
        <authorList>
            <person name="Anantharaman K."/>
            <person name="Brown C.T."/>
            <person name="Hug L.A."/>
            <person name="Sharon I."/>
            <person name="Castelle C.J."/>
            <person name="Probst A.J."/>
            <person name="Thomas B.C."/>
            <person name="Singh A."/>
            <person name="Wilkins M.J."/>
            <person name="Karaoz U."/>
            <person name="Brodie E.L."/>
            <person name="Williams K.H."/>
            <person name="Hubbard S.S."/>
            <person name="Banfield J.F."/>
        </authorList>
    </citation>
    <scope>NUCLEOTIDE SEQUENCE [LARGE SCALE GENOMIC DNA]</scope>
</reference>
<dbReference type="STRING" id="1797259.A2989_00250"/>
<accession>A0A1F4ZA04</accession>
<keyword evidence="1" id="KW-0472">Membrane</keyword>
<name>A0A1F4ZA04_9BACT</name>
<keyword evidence="1" id="KW-0812">Transmembrane</keyword>
<evidence type="ECO:0000313" key="3">
    <source>
        <dbReference type="Proteomes" id="UP000177080"/>
    </source>
</evidence>
<dbReference type="EMBL" id="MEXN01000007">
    <property type="protein sequence ID" value="OGD03249.1"/>
    <property type="molecule type" value="Genomic_DNA"/>
</dbReference>
<gene>
    <name evidence="2" type="ORF">A2989_00250</name>
</gene>
<comment type="caution">
    <text evidence="2">The sequence shown here is derived from an EMBL/GenBank/DDBJ whole genome shotgun (WGS) entry which is preliminary data.</text>
</comment>
<feature type="transmembrane region" description="Helical" evidence="1">
    <location>
        <begin position="24"/>
        <end position="45"/>
    </location>
</feature>